<evidence type="ECO:0000313" key="1">
    <source>
        <dbReference type="EMBL" id="MCQ6289419.1"/>
    </source>
</evidence>
<accession>A0AAW5L9V6</accession>
<name>A0AAW5L9V6_BACCE</name>
<evidence type="ECO:0000313" key="2">
    <source>
        <dbReference type="Proteomes" id="UP001204643"/>
    </source>
</evidence>
<comment type="caution">
    <text evidence="1">The sequence shown here is derived from an EMBL/GenBank/DDBJ whole genome shotgun (WGS) entry which is preliminary data.</text>
</comment>
<dbReference type="AlphaFoldDB" id="A0AAW5L9V6"/>
<organism evidence="1 2">
    <name type="scientific">Bacillus cereus</name>
    <dbReference type="NCBI Taxonomy" id="1396"/>
    <lineage>
        <taxon>Bacteria</taxon>
        <taxon>Bacillati</taxon>
        <taxon>Bacillota</taxon>
        <taxon>Bacilli</taxon>
        <taxon>Bacillales</taxon>
        <taxon>Bacillaceae</taxon>
        <taxon>Bacillus</taxon>
        <taxon>Bacillus cereus group</taxon>
    </lineage>
</organism>
<feature type="non-terminal residue" evidence="1">
    <location>
        <position position="71"/>
    </location>
</feature>
<protein>
    <submittedName>
        <fullName evidence="1">Phage portal protein</fullName>
    </submittedName>
</protein>
<dbReference type="Proteomes" id="UP001204643">
    <property type="component" value="Unassembled WGS sequence"/>
</dbReference>
<dbReference type="EMBL" id="JANHEB010000446">
    <property type="protein sequence ID" value="MCQ6289419.1"/>
    <property type="molecule type" value="Genomic_DNA"/>
</dbReference>
<feature type="non-terminal residue" evidence="1">
    <location>
        <position position="1"/>
    </location>
</feature>
<sequence>YQSPFKFKHVIETHRNTWGNAYINIQWGLDGRPKELWVLNPAVTNPVIDVKTNQLWYFTSLPDGTPVKLAA</sequence>
<gene>
    <name evidence="1" type="ORF">NPM19_33515</name>
</gene>
<reference evidence="1" key="1">
    <citation type="submission" date="2022-07" db="EMBL/GenBank/DDBJ databases">
        <title>Identification and characterization of Bacillus thuringiensis and other Bacillus cereus group isolates from spinach by whole genome sequencing.</title>
        <authorList>
            <person name="Zao X."/>
            <person name="Zervas A."/>
            <person name="Hendriks M."/>
            <person name="Rajkovic A."/>
            <person name="Van Overbeek L."/>
            <person name="Hendriksen N.B."/>
            <person name="Uyttendaele M."/>
        </authorList>
    </citation>
    <scope>NUCLEOTIDE SEQUENCE</scope>
    <source>
        <strain evidence="1">781001F-1</strain>
    </source>
</reference>
<proteinExistence type="predicted"/>